<dbReference type="STRING" id="29655.A0A0K9PC11"/>
<dbReference type="PANTHER" id="PTHR33227">
    <property type="entry name" value="STIGMA-SPECIFIC STIG1-LIKE PROTEIN 3"/>
    <property type="match status" value="1"/>
</dbReference>
<reference evidence="5" key="1">
    <citation type="journal article" date="2016" name="Nature">
        <title>The genome of the seagrass Zostera marina reveals angiosperm adaptation to the sea.</title>
        <authorList>
            <person name="Olsen J.L."/>
            <person name="Rouze P."/>
            <person name="Verhelst B."/>
            <person name="Lin Y.-C."/>
            <person name="Bayer T."/>
            <person name="Collen J."/>
            <person name="Dattolo E."/>
            <person name="De Paoli E."/>
            <person name="Dittami S."/>
            <person name="Maumus F."/>
            <person name="Michel G."/>
            <person name="Kersting A."/>
            <person name="Lauritano C."/>
            <person name="Lohaus R."/>
            <person name="Toepel M."/>
            <person name="Tonon T."/>
            <person name="Vanneste K."/>
            <person name="Amirebrahimi M."/>
            <person name="Brakel J."/>
            <person name="Bostroem C."/>
            <person name="Chovatia M."/>
            <person name="Grimwood J."/>
            <person name="Jenkins J.W."/>
            <person name="Jueterbock A."/>
            <person name="Mraz A."/>
            <person name="Stam W.T."/>
            <person name="Tice H."/>
            <person name="Bornberg-Bauer E."/>
            <person name="Green P.J."/>
            <person name="Pearson G.A."/>
            <person name="Procaccini G."/>
            <person name="Duarte C.M."/>
            <person name="Schmutz J."/>
            <person name="Reusch T.B.H."/>
            <person name="Van de Peer Y."/>
        </authorList>
    </citation>
    <scope>NUCLEOTIDE SEQUENCE [LARGE SCALE GENOMIC DNA]</scope>
    <source>
        <strain evidence="5">cv. Finnish</strain>
    </source>
</reference>
<dbReference type="InterPro" id="IPR006969">
    <property type="entry name" value="Stig-like"/>
</dbReference>
<organism evidence="4 5">
    <name type="scientific">Zostera marina</name>
    <name type="common">Eelgrass</name>
    <dbReference type="NCBI Taxonomy" id="29655"/>
    <lineage>
        <taxon>Eukaryota</taxon>
        <taxon>Viridiplantae</taxon>
        <taxon>Streptophyta</taxon>
        <taxon>Embryophyta</taxon>
        <taxon>Tracheophyta</taxon>
        <taxon>Spermatophyta</taxon>
        <taxon>Magnoliopsida</taxon>
        <taxon>Liliopsida</taxon>
        <taxon>Zosteraceae</taxon>
        <taxon>Zostera</taxon>
    </lineage>
</organism>
<dbReference type="Pfam" id="PF04885">
    <property type="entry name" value="Stig1"/>
    <property type="match status" value="1"/>
</dbReference>
<evidence type="ECO:0000256" key="3">
    <source>
        <dbReference type="SAM" id="SignalP"/>
    </source>
</evidence>
<keyword evidence="5" id="KW-1185">Reference proteome</keyword>
<feature type="chain" id="PRO_5005527834" evidence="3">
    <location>
        <begin position="23"/>
        <end position="128"/>
    </location>
</feature>
<dbReference type="OrthoDB" id="776013at2759"/>
<keyword evidence="2 3" id="KW-0732">Signal</keyword>
<name>A0A0K9PC11_ZOSMR</name>
<accession>A0A0K9PC11</accession>
<gene>
    <name evidence="4" type="ORF">ZOSMA_29G01710</name>
</gene>
<evidence type="ECO:0000256" key="1">
    <source>
        <dbReference type="ARBA" id="ARBA00006010"/>
    </source>
</evidence>
<dbReference type="AlphaFoldDB" id="A0A0K9PC11"/>
<dbReference type="EMBL" id="LFYR01000980">
    <property type="protein sequence ID" value="KMZ66506.1"/>
    <property type="molecule type" value="Genomic_DNA"/>
</dbReference>
<protein>
    <submittedName>
        <fullName evidence="4">Stigma-specific Stig1 family protein</fullName>
    </submittedName>
</protein>
<comment type="similarity">
    <text evidence="1">Belongs to the STIG1 family.</text>
</comment>
<evidence type="ECO:0000313" key="4">
    <source>
        <dbReference type="EMBL" id="KMZ66506.1"/>
    </source>
</evidence>
<sequence length="128" mass="14087">MAAAKFMTLLLALLFIAMPIGANRVMQGPTRRLTQYYNYNPRQPQTCENFPAICDNPGSAGKDCCRRQCVDLKSDMFNCGECGKWCNYGQVCCNGQCLNVLFNNKNCGGCGNKCDSGGRCVYGMCNYA</sequence>
<proteinExistence type="inferred from homology"/>
<comment type="caution">
    <text evidence="4">The sequence shown here is derived from an EMBL/GenBank/DDBJ whole genome shotgun (WGS) entry which is preliminary data.</text>
</comment>
<dbReference type="OMA" id="DEPLFVH"/>
<dbReference type="Proteomes" id="UP000036987">
    <property type="component" value="Unassembled WGS sequence"/>
</dbReference>
<evidence type="ECO:0000256" key="2">
    <source>
        <dbReference type="ARBA" id="ARBA00022729"/>
    </source>
</evidence>
<dbReference type="PANTHER" id="PTHR33227:SF21">
    <property type="entry name" value="F12F1.21 PROTEIN"/>
    <property type="match status" value="1"/>
</dbReference>
<feature type="signal peptide" evidence="3">
    <location>
        <begin position="1"/>
        <end position="22"/>
    </location>
</feature>
<evidence type="ECO:0000313" key="5">
    <source>
        <dbReference type="Proteomes" id="UP000036987"/>
    </source>
</evidence>